<dbReference type="Proteomes" id="UP000000370">
    <property type="component" value="Chromosome"/>
</dbReference>
<feature type="domain" description="Beta-lactamase-related" evidence="1">
    <location>
        <begin position="1"/>
        <end position="150"/>
    </location>
</feature>
<gene>
    <name evidence="2" type="ordered locus">Cphy_2232</name>
</gene>
<reference evidence="3" key="1">
    <citation type="submission" date="2007-11" db="EMBL/GenBank/DDBJ databases">
        <title>Complete genome sequence of Clostridium phytofermentans ISDg.</title>
        <authorList>
            <person name="Leschine S.B."/>
            <person name="Warnick T.A."/>
            <person name="Blanchard J.L."/>
            <person name="Schnell D.J."/>
            <person name="Petit E.L."/>
            <person name="LaTouf W.G."/>
            <person name="Copeland A."/>
            <person name="Lucas S."/>
            <person name="Lapidus A."/>
            <person name="Barry K."/>
            <person name="Glavina del Rio T."/>
            <person name="Dalin E."/>
            <person name="Tice H."/>
            <person name="Pitluck S."/>
            <person name="Kiss H."/>
            <person name="Brettin T."/>
            <person name="Bruce D."/>
            <person name="Detter J.C."/>
            <person name="Han C."/>
            <person name="Kuske C."/>
            <person name="Schmutz J."/>
            <person name="Larimer F."/>
            <person name="Land M."/>
            <person name="Hauser L."/>
            <person name="Kyrpides N."/>
            <person name="Kim E.A."/>
            <person name="Richardson P."/>
        </authorList>
    </citation>
    <scope>NUCLEOTIDE SEQUENCE [LARGE SCALE GENOMIC DNA]</scope>
    <source>
        <strain evidence="3">ATCC 700394 / DSM 18823 / ISDg</strain>
    </source>
</reference>
<dbReference type="InterPro" id="IPR050491">
    <property type="entry name" value="AmpC-like"/>
</dbReference>
<sequence length="252" mass="29692">MSYEEFLKENIFKPLSMNNTEVDDGIRVLVNKADNYSRDYDKWVKAPYYNEKFSIGAGAIISTCEDLYKWFCCLRDKKLISEKKYDWYFQENLNTYCYGLQHSTVYGTDKYWHGGDHMGIQTYIQNFFDENLCIIILSNNESLNQYKFGDSISDMLHNIDKKIPEKLVEIPISAEDKIKYCGTYLEGKIKVEEINGKLYFTRFKGNLYIEIYHVGNGRFARRYQEQINPYVLAEGDDGIPQFFGYRKVSSQE</sequence>
<evidence type="ECO:0000313" key="3">
    <source>
        <dbReference type="Proteomes" id="UP000000370"/>
    </source>
</evidence>
<accession>A9KK25</accession>
<dbReference type="HOGENOM" id="CLU_1101529_0_0_9"/>
<dbReference type="KEGG" id="cpy:Cphy_2232"/>
<dbReference type="Gene3D" id="3.40.710.10">
    <property type="entry name" value="DD-peptidase/beta-lactamase superfamily"/>
    <property type="match status" value="1"/>
</dbReference>
<protein>
    <recommendedName>
        <fullName evidence="1">Beta-lactamase-related domain-containing protein</fullName>
    </recommendedName>
</protein>
<dbReference type="InterPro" id="IPR012338">
    <property type="entry name" value="Beta-lactam/transpept-like"/>
</dbReference>
<organism evidence="2 3">
    <name type="scientific">Lachnoclostridium phytofermentans (strain ATCC 700394 / DSM 18823 / ISDg)</name>
    <name type="common">Clostridium phytofermentans</name>
    <dbReference type="NCBI Taxonomy" id="357809"/>
    <lineage>
        <taxon>Bacteria</taxon>
        <taxon>Bacillati</taxon>
        <taxon>Bacillota</taxon>
        <taxon>Clostridia</taxon>
        <taxon>Lachnospirales</taxon>
        <taxon>Lachnospiraceae</taxon>
    </lineage>
</organism>
<keyword evidence="3" id="KW-1185">Reference proteome</keyword>
<dbReference type="InterPro" id="IPR001466">
    <property type="entry name" value="Beta-lactam-related"/>
</dbReference>
<name>A9KK25_LACP7</name>
<dbReference type="eggNOG" id="COG1680">
    <property type="taxonomic scope" value="Bacteria"/>
</dbReference>
<evidence type="ECO:0000259" key="1">
    <source>
        <dbReference type="Pfam" id="PF00144"/>
    </source>
</evidence>
<dbReference type="SUPFAM" id="SSF56601">
    <property type="entry name" value="beta-lactamase/transpeptidase-like"/>
    <property type="match status" value="1"/>
</dbReference>
<dbReference type="PANTHER" id="PTHR46825">
    <property type="entry name" value="D-ALANYL-D-ALANINE-CARBOXYPEPTIDASE/ENDOPEPTIDASE AMPH"/>
    <property type="match status" value="1"/>
</dbReference>
<dbReference type="AlphaFoldDB" id="A9KK25"/>
<evidence type="ECO:0000313" key="2">
    <source>
        <dbReference type="EMBL" id="ABX42597.1"/>
    </source>
</evidence>
<dbReference type="EMBL" id="CP000885">
    <property type="protein sequence ID" value="ABX42597.1"/>
    <property type="molecule type" value="Genomic_DNA"/>
</dbReference>
<proteinExistence type="predicted"/>
<dbReference type="Pfam" id="PF00144">
    <property type="entry name" value="Beta-lactamase"/>
    <property type="match status" value="1"/>
</dbReference>
<dbReference type="PANTHER" id="PTHR46825:SF9">
    <property type="entry name" value="BETA-LACTAMASE-RELATED DOMAIN-CONTAINING PROTEIN"/>
    <property type="match status" value="1"/>
</dbReference>
<dbReference type="STRING" id="357809.Cphy_2232"/>